<proteinExistence type="predicted"/>
<feature type="compositionally biased region" description="Polar residues" evidence="1">
    <location>
        <begin position="319"/>
        <end position="336"/>
    </location>
</feature>
<accession>A0A8H3FH10</accession>
<feature type="region of interest" description="Disordered" evidence="1">
    <location>
        <begin position="1"/>
        <end position="30"/>
    </location>
</feature>
<feature type="compositionally biased region" description="Acidic residues" evidence="1">
    <location>
        <begin position="340"/>
        <end position="351"/>
    </location>
</feature>
<protein>
    <submittedName>
        <fullName evidence="2">Uncharacterized protein</fullName>
    </submittedName>
</protein>
<keyword evidence="3" id="KW-1185">Reference proteome</keyword>
<gene>
    <name evidence="2" type="ORF">GOMPHAMPRED_002118</name>
</gene>
<sequence length="421" mass="46948">MLRSVNGDGGTRESDTPSLSSTPRRPVRDEKNEVARIMAMLNTIASQNTTHSTMFESQKLQTNEIQLQLNDQHSQLSVLQDQMNTLREQQDRLIGLVENLAANATGSTHLVSSHLPKTSDASTYNITSQAELAKNTTIKPKRGPGRPRTRCTRCKNQKPLLNDSAICEECVHLPPPTRGRKRHLSPNEGLLTNQTLSKQPRLETSQDATSRIADDAHELDEDSDLVVVLSRANLQQRKSMIHVPAGENISSESGFQDLPERDVKVEKTLEDRQNLAETQAGPERAAERRSTDTGPFFEDLNNVHPSCSDIFDPDHPSGNEVSGSDGSSITHATSIAESIYTDELDVDSDEQQGEHRYPSRHYQTARTEERTRSSFALKANMAIKARKPLPNADFDGSKYDSHHKIAQKTDEPGWRAVNRRF</sequence>
<evidence type="ECO:0000313" key="2">
    <source>
        <dbReference type="EMBL" id="CAF9920721.1"/>
    </source>
</evidence>
<name>A0A8H3FH10_9LECA</name>
<dbReference type="Proteomes" id="UP000664169">
    <property type="component" value="Unassembled WGS sequence"/>
</dbReference>
<organism evidence="2 3">
    <name type="scientific">Gomphillus americanus</name>
    <dbReference type="NCBI Taxonomy" id="1940652"/>
    <lineage>
        <taxon>Eukaryota</taxon>
        <taxon>Fungi</taxon>
        <taxon>Dikarya</taxon>
        <taxon>Ascomycota</taxon>
        <taxon>Pezizomycotina</taxon>
        <taxon>Lecanoromycetes</taxon>
        <taxon>OSLEUM clade</taxon>
        <taxon>Ostropomycetidae</taxon>
        <taxon>Ostropales</taxon>
        <taxon>Graphidaceae</taxon>
        <taxon>Gomphilloideae</taxon>
        <taxon>Gomphillus</taxon>
    </lineage>
</organism>
<feature type="region of interest" description="Disordered" evidence="1">
    <location>
        <begin position="273"/>
        <end position="372"/>
    </location>
</feature>
<dbReference type="EMBL" id="CAJPDQ010000016">
    <property type="protein sequence ID" value="CAF9920721.1"/>
    <property type="molecule type" value="Genomic_DNA"/>
</dbReference>
<dbReference type="AlphaFoldDB" id="A0A8H3FH10"/>
<evidence type="ECO:0000313" key="3">
    <source>
        <dbReference type="Proteomes" id="UP000664169"/>
    </source>
</evidence>
<feature type="compositionally biased region" description="Basic and acidic residues" evidence="1">
    <location>
        <begin position="395"/>
        <end position="413"/>
    </location>
</feature>
<comment type="caution">
    <text evidence="2">The sequence shown here is derived from an EMBL/GenBank/DDBJ whole genome shotgun (WGS) entry which is preliminary data.</text>
</comment>
<reference evidence="2" key="1">
    <citation type="submission" date="2021-03" db="EMBL/GenBank/DDBJ databases">
        <authorList>
            <person name="Tagirdzhanova G."/>
        </authorList>
    </citation>
    <scope>NUCLEOTIDE SEQUENCE</scope>
</reference>
<feature type="region of interest" description="Disordered" evidence="1">
    <location>
        <begin position="176"/>
        <end position="210"/>
    </location>
</feature>
<evidence type="ECO:0000256" key="1">
    <source>
        <dbReference type="SAM" id="MobiDB-lite"/>
    </source>
</evidence>
<feature type="compositionally biased region" description="Polar residues" evidence="1">
    <location>
        <begin position="190"/>
        <end position="209"/>
    </location>
</feature>
<feature type="region of interest" description="Disordered" evidence="1">
    <location>
        <begin position="388"/>
        <end position="421"/>
    </location>
</feature>